<evidence type="ECO:0000313" key="3">
    <source>
        <dbReference type="EMBL" id="PTW54349.1"/>
    </source>
</evidence>
<dbReference type="Pfam" id="PF03061">
    <property type="entry name" value="4HBT"/>
    <property type="match status" value="1"/>
</dbReference>
<dbReference type="CDD" id="cd03443">
    <property type="entry name" value="PaaI_thioesterase"/>
    <property type="match status" value="1"/>
</dbReference>
<dbReference type="AlphaFoldDB" id="A0A2T5US57"/>
<dbReference type="InterPro" id="IPR029069">
    <property type="entry name" value="HotDog_dom_sf"/>
</dbReference>
<gene>
    <name evidence="3" type="ORF">C8N35_11430</name>
</gene>
<evidence type="ECO:0000313" key="4">
    <source>
        <dbReference type="Proteomes" id="UP000244081"/>
    </source>
</evidence>
<keyword evidence="1" id="KW-0378">Hydrolase</keyword>
<accession>A0A2T5US57</accession>
<dbReference type="InterPro" id="IPR003736">
    <property type="entry name" value="PAAI_dom"/>
</dbReference>
<evidence type="ECO:0000256" key="1">
    <source>
        <dbReference type="ARBA" id="ARBA00022801"/>
    </source>
</evidence>
<dbReference type="Gene3D" id="3.10.129.10">
    <property type="entry name" value="Hotdog Thioesterase"/>
    <property type="match status" value="1"/>
</dbReference>
<dbReference type="GO" id="GO:0016289">
    <property type="term" value="F:acyl-CoA hydrolase activity"/>
    <property type="evidence" value="ECO:0007669"/>
    <property type="project" value="UniProtKB-ARBA"/>
</dbReference>
<dbReference type="SUPFAM" id="SSF54637">
    <property type="entry name" value="Thioesterase/thiol ester dehydrase-isomerase"/>
    <property type="match status" value="1"/>
</dbReference>
<dbReference type="NCBIfam" id="TIGR00369">
    <property type="entry name" value="unchar_dom_1"/>
    <property type="match status" value="1"/>
</dbReference>
<keyword evidence="4" id="KW-1185">Reference proteome</keyword>
<protein>
    <submittedName>
        <fullName evidence="3">Uncharacterized protein (TIGR00369 family)</fullName>
    </submittedName>
</protein>
<dbReference type="RefSeq" id="WP_107991971.1">
    <property type="nucleotide sequence ID" value="NZ_QAYG01000014.1"/>
</dbReference>
<sequence>MDSLTDIPLIEEPAYPFQQLLGFGMTGWKENWARFELPLRETFNNRHGIPHGGIYAAMLDTVMGYAGCYTGDLEKRRTAITLSLTTNYLSRPKGSILIAEGWRTGGGNSTYFAEGRISDETGEILAQGNAVFRYRKGAATQG</sequence>
<evidence type="ECO:0000259" key="2">
    <source>
        <dbReference type="Pfam" id="PF03061"/>
    </source>
</evidence>
<dbReference type="OrthoDB" id="9813282at2"/>
<organism evidence="3 4">
    <name type="scientific">Breoghania corrubedonensis</name>
    <dbReference type="NCBI Taxonomy" id="665038"/>
    <lineage>
        <taxon>Bacteria</taxon>
        <taxon>Pseudomonadati</taxon>
        <taxon>Pseudomonadota</taxon>
        <taxon>Alphaproteobacteria</taxon>
        <taxon>Hyphomicrobiales</taxon>
        <taxon>Stappiaceae</taxon>
        <taxon>Breoghania</taxon>
    </lineage>
</organism>
<reference evidence="3 4" key="1">
    <citation type="submission" date="2018-04" db="EMBL/GenBank/DDBJ databases">
        <title>Genomic Encyclopedia of Archaeal and Bacterial Type Strains, Phase II (KMG-II): from individual species to whole genera.</title>
        <authorList>
            <person name="Goeker M."/>
        </authorList>
    </citation>
    <scope>NUCLEOTIDE SEQUENCE [LARGE SCALE GENOMIC DNA]</scope>
    <source>
        <strain evidence="3 4">DSM 23382</strain>
    </source>
</reference>
<dbReference type="InterPro" id="IPR006683">
    <property type="entry name" value="Thioestr_dom"/>
</dbReference>
<dbReference type="EMBL" id="QAYG01000014">
    <property type="protein sequence ID" value="PTW54349.1"/>
    <property type="molecule type" value="Genomic_DNA"/>
</dbReference>
<feature type="domain" description="Thioesterase" evidence="2">
    <location>
        <begin position="47"/>
        <end position="124"/>
    </location>
</feature>
<comment type="caution">
    <text evidence="3">The sequence shown here is derived from an EMBL/GenBank/DDBJ whole genome shotgun (WGS) entry which is preliminary data.</text>
</comment>
<proteinExistence type="predicted"/>
<name>A0A2T5US57_9HYPH</name>
<dbReference type="Proteomes" id="UP000244081">
    <property type="component" value="Unassembled WGS sequence"/>
</dbReference>